<dbReference type="Gene3D" id="3.55.50.60">
    <property type="entry name" value="DotD protein"/>
    <property type="match status" value="1"/>
</dbReference>
<accession>A8PM10</accession>
<dbReference type="InterPro" id="IPR031817">
    <property type="entry name" value="DotD"/>
</dbReference>
<dbReference type="InterPro" id="IPR038140">
    <property type="entry name" value="DotD_sf"/>
</dbReference>
<feature type="signal peptide" evidence="1">
    <location>
        <begin position="1"/>
        <end position="19"/>
    </location>
</feature>
<dbReference type="STRING" id="59196.RICGR_0592"/>
<dbReference type="eggNOG" id="ENOG5033GQB">
    <property type="taxonomic scope" value="Bacteria"/>
</dbReference>
<protein>
    <submittedName>
        <fullName evidence="2">Lipoprotein DotD</fullName>
    </submittedName>
</protein>
<dbReference type="Proteomes" id="UP000054075">
    <property type="component" value="Unassembled WGS sequence"/>
</dbReference>
<dbReference type="AlphaFoldDB" id="A8PM10"/>
<keyword evidence="1" id="KW-0732">Signal</keyword>
<sequence>MKKITAALFVGLLSGCASQNVPHSITPTTFSATSSDASMKLAEAARSVSQSLNELKELEKASSPPITKSLPYPSASGLVKTIASVDWSGPIEPLLQRIAKLAHFRLEVIGKRPAVPVLVTISSHNTPLNYIIRNANLQAGQNANIHVYPGIKTIELRYAKN</sequence>
<name>A8PM10_9COXI</name>
<dbReference type="NCBIfam" id="NF033882">
    <property type="entry name" value="T4SS_lipo_DotD"/>
    <property type="match status" value="1"/>
</dbReference>
<keyword evidence="3" id="KW-1185">Reference proteome</keyword>
<keyword evidence="2" id="KW-0449">Lipoprotein</keyword>
<comment type="caution">
    <text evidence="2">The sequence shown here is derived from an EMBL/GenBank/DDBJ whole genome shotgun (WGS) entry which is preliminary data.</text>
</comment>
<dbReference type="EMBL" id="AAQJ02000001">
    <property type="protein sequence ID" value="EDP46385.1"/>
    <property type="molecule type" value="Genomic_DNA"/>
</dbReference>
<organism evidence="2 3">
    <name type="scientific">Rickettsiella grylli</name>
    <dbReference type="NCBI Taxonomy" id="59196"/>
    <lineage>
        <taxon>Bacteria</taxon>
        <taxon>Pseudomonadati</taxon>
        <taxon>Pseudomonadota</taxon>
        <taxon>Gammaproteobacteria</taxon>
        <taxon>Legionellales</taxon>
        <taxon>Coxiellaceae</taxon>
        <taxon>Rickettsiella</taxon>
    </lineage>
</organism>
<feature type="chain" id="PRO_5002724872" evidence="1">
    <location>
        <begin position="20"/>
        <end position="161"/>
    </location>
</feature>
<dbReference type="RefSeq" id="WP_006035365.1">
    <property type="nucleotide sequence ID" value="NZ_AAQJ02000001.1"/>
</dbReference>
<dbReference type="Pfam" id="PF16816">
    <property type="entry name" value="DotD"/>
    <property type="match status" value="1"/>
</dbReference>
<evidence type="ECO:0000313" key="2">
    <source>
        <dbReference type="EMBL" id="EDP46385.1"/>
    </source>
</evidence>
<dbReference type="OrthoDB" id="6399009at2"/>
<reference evidence="2" key="1">
    <citation type="submission" date="2006-04" db="EMBL/GenBank/DDBJ databases">
        <authorList>
            <person name="Seshadri R."/>
            <person name="Federici B.A."/>
        </authorList>
    </citation>
    <scope>NUCLEOTIDE SEQUENCE [LARGE SCALE GENOMIC DNA]</scope>
</reference>
<dbReference type="PROSITE" id="PS51257">
    <property type="entry name" value="PROKAR_LIPOPROTEIN"/>
    <property type="match status" value="1"/>
</dbReference>
<evidence type="ECO:0000313" key="3">
    <source>
        <dbReference type="Proteomes" id="UP000054075"/>
    </source>
</evidence>
<proteinExistence type="predicted"/>
<gene>
    <name evidence="2" type="ORF">RICGR_0592</name>
</gene>
<evidence type="ECO:0000256" key="1">
    <source>
        <dbReference type="SAM" id="SignalP"/>
    </source>
</evidence>
<reference evidence="2" key="2">
    <citation type="submission" date="2007-10" db="EMBL/GenBank/DDBJ databases">
        <authorList>
            <person name="Myers G.S."/>
        </authorList>
    </citation>
    <scope>NUCLEOTIDE SEQUENCE [LARGE SCALE GENOMIC DNA]</scope>
</reference>